<accession>A0A8X7NYH0</accession>
<name>A0A8X7NYH0_BRACI</name>
<keyword evidence="2" id="KW-1185">Reference proteome</keyword>
<dbReference type="InterPro" id="IPR029058">
    <property type="entry name" value="AB_hydrolase_fold"/>
</dbReference>
<protein>
    <submittedName>
        <fullName evidence="1">Uncharacterized protein</fullName>
    </submittedName>
</protein>
<dbReference type="OrthoDB" id="1608158at2759"/>
<evidence type="ECO:0000313" key="1">
    <source>
        <dbReference type="EMBL" id="KAG2240753.1"/>
    </source>
</evidence>
<gene>
    <name evidence="1" type="ORF">Bca52824_090498</name>
</gene>
<evidence type="ECO:0000313" key="2">
    <source>
        <dbReference type="Proteomes" id="UP000886595"/>
    </source>
</evidence>
<comment type="caution">
    <text evidence="1">The sequence shown here is derived from an EMBL/GenBank/DDBJ whole genome shotgun (WGS) entry which is preliminary data.</text>
</comment>
<dbReference type="Proteomes" id="UP000886595">
    <property type="component" value="Unassembled WGS sequence"/>
</dbReference>
<proteinExistence type="predicted"/>
<sequence>MNLLKSYSQMGHKIHGVMHPNRPHLLTLMLDDTVPSYIVNCHNCGHGSDLRGCPQSPLIIEGDSKNCSSPDAVNKVRQRIIEHIDLWLSQCRRVLRSSM</sequence>
<reference evidence="1 2" key="1">
    <citation type="submission" date="2020-02" db="EMBL/GenBank/DDBJ databases">
        <authorList>
            <person name="Ma Q."/>
            <person name="Huang Y."/>
            <person name="Song X."/>
            <person name="Pei D."/>
        </authorList>
    </citation>
    <scope>NUCLEOTIDE SEQUENCE [LARGE SCALE GENOMIC DNA]</scope>
    <source>
        <strain evidence="1">Sxm20200214</strain>
        <tissue evidence="1">Leaf</tissue>
    </source>
</reference>
<dbReference type="AlphaFoldDB" id="A0A8X7NYH0"/>
<organism evidence="1 2">
    <name type="scientific">Brassica carinata</name>
    <name type="common">Ethiopian mustard</name>
    <name type="synonym">Abyssinian cabbage</name>
    <dbReference type="NCBI Taxonomy" id="52824"/>
    <lineage>
        <taxon>Eukaryota</taxon>
        <taxon>Viridiplantae</taxon>
        <taxon>Streptophyta</taxon>
        <taxon>Embryophyta</taxon>
        <taxon>Tracheophyta</taxon>
        <taxon>Spermatophyta</taxon>
        <taxon>Magnoliopsida</taxon>
        <taxon>eudicotyledons</taxon>
        <taxon>Gunneridae</taxon>
        <taxon>Pentapetalae</taxon>
        <taxon>rosids</taxon>
        <taxon>malvids</taxon>
        <taxon>Brassicales</taxon>
        <taxon>Brassicaceae</taxon>
        <taxon>Brassiceae</taxon>
        <taxon>Brassica</taxon>
    </lineage>
</organism>
<dbReference type="Gene3D" id="3.40.50.1820">
    <property type="entry name" value="alpha/beta hydrolase"/>
    <property type="match status" value="1"/>
</dbReference>
<dbReference type="EMBL" id="JAAMPC010001488">
    <property type="protein sequence ID" value="KAG2240753.1"/>
    <property type="molecule type" value="Genomic_DNA"/>
</dbReference>